<comment type="caution">
    <text evidence="1">The sequence shown here is derived from an EMBL/GenBank/DDBJ whole genome shotgun (WGS) entry which is preliminary data.</text>
</comment>
<dbReference type="EMBL" id="JYDP01000042">
    <property type="protein sequence ID" value="KRZ12223.1"/>
    <property type="molecule type" value="Genomic_DNA"/>
</dbReference>
<organism evidence="1 2">
    <name type="scientific">Trichinella zimbabwensis</name>
    <dbReference type="NCBI Taxonomy" id="268475"/>
    <lineage>
        <taxon>Eukaryota</taxon>
        <taxon>Metazoa</taxon>
        <taxon>Ecdysozoa</taxon>
        <taxon>Nematoda</taxon>
        <taxon>Enoplea</taxon>
        <taxon>Dorylaimia</taxon>
        <taxon>Trichinellida</taxon>
        <taxon>Trichinellidae</taxon>
        <taxon>Trichinella</taxon>
    </lineage>
</organism>
<reference evidence="1 2" key="1">
    <citation type="submission" date="2015-01" db="EMBL/GenBank/DDBJ databases">
        <title>Evolution of Trichinella species and genotypes.</title>
        <authorList>
            <person name="Korhonen P.K."/>
            <person name="Edoardo P."/>
            <person name="Giuseppe L.R."/>
            <person name="Gasser R.B."/>
        </authorList>
    </citation>
    <scope>NUCLEOTIDE SEQUENCE [LARGE SCALE GENOMIC DNA]</scope>
    <source>
        <strain evidence="1">ISS1029</strain>
    </source>
</reference>
<evidence type="ECO:0000313" key="1">
    <source>
        <dbReference type="EMBL" id="KRZ12223.1"/>
    </source>
</evidence>
<dbReference type="AlphaFoldDB" id="A0A0V1HPG9"/>
<name>A0A0V1HPG9_9BILA</name>
<gene>
    <name evidence="1" type="ORF">T11_876</name>
</gene>
<keyword evidence="2" id="KW-1185">Reference proteome</keyword>
<accession>A0A0V1HPG9</accession>
<dbReference type="OrthoDB" id="10404077at2759"/>
<proteinExistence type="predicted"/>
<sequence>MANISNCDSCKNSSVRFAFRELTAALLASQKKQRSSMLAVDGLNLELEPILTPIFEMMVGLKSNVIYFLKKGLSLNNRLIKNTYGAELNNNQSLTSFDTCMMFIDVQIVLSALIKYFSACALSRNCLRYLNDIMHALHSTSSNTERTAYDRTTEHFCRQCGHYCTECIVEMLFKEKYYRRSEPSLMIASKTNGRFLIFLTSLSNVFYRIANEALINAGYLAFSNDYCNAFCKIER</sequence>
<dbReference type="Proteomes" id="UP000055024">
    <property type="component" value="Unassembled WGS sequence"/>
</dbReference>
<evidence type="ECO:0000313" key="2">
    <source>
        <dbReference type="Proteomes" id="UP000055024"/>
    </source>
</evidence>
<protein>
    <submittedName>
        <fullName evidence="1">Uncharacterized protein</fullName>
    </submittedName>
</protein>